<keyword evidence="1" id="KW-0472">Membrane</keyword>
<comment type="caution">
    <text evidence="2">The sequence shown here is derived from an EMBL/GenBank/DDBJ whole genome shotgun (WGS) entry which is preliminary data.</text>
</comment>
<evidence type="ECO:0000313" key="3">
    <source>
        <dbReference type="Proteomes" id="UP000019249"/>
    </source>
</evidence>
<feature type="transmembrane region" description="Helical" evidence="1">
    <location>
        <begin position="18"/>
        <end position="37"/>
    </location>
</feature>
<evidence type="ECO:0008006" key="4">
    <source>
        <dbReference type="Google" id="ProtNLM"/>
    </source>
</evidence>
<keyword evidence="1" id="KW-1133">Transmembrane helix</keyword>
<evidence type="ECO:0000313" key="2">
    <source>
        <dbReference type="EMBL" id="EUJ29180.1"/>
    </source>
</evidence>
<sequence>MPLVKIAFTNMIKNFQSYLLYFISTAVSILIFFHFYVARK</sequence>
<proteinExistence type="predicted"/>
<name>A0ABP3AWK2_9LIST</name>
<organism evidence="2 3">
    <name type="scientific">Listeria floridensis FSL S10-1187</name>
    <dbReference type="NCBI Taxonomy" id="1265817"/>
    <lineage>
        <taxon>Bacteria</taxon>
        <taxon>Bacillati</taxon>
        <taxon>Bacillota</taxon>
        <taxon>Bacilli</taxon>
        <taxon>Bacillales</taxon>
        <taxon>Listeriaceae</taxon>
        <taxon>Listeria</taxon>
    </lineage>
</organism>
<dbReference type="Proteomes" id="UP000019249">
    <property type="component" value="Unassembled WGS sequence"/>
</dbReference>
<accession>A0ABP3AWK2</accession>
<gene>
    <name evidence="2" type="ORF">MFLO_11355</name>
</gene>
<protein>
    <recommendedName>
        <fullName evidence="4">ABC transporter permease</fullName>
    </recommendedName>
</protein>
<evidence type="ECO:0000256" key="1">
    <source>
        <dbReference type="SAM" id="Phobius"/>
    </source>
</evidence>
<dbReference type="EMBL" id="AODF01000026">
    <property type="protein sequence ID" value="EUJ29180.1"/>
    <property type="molecule type" value="Genomic_DNA"/>
</dbReference>
<keyword evidence="1" id="KW-0812">Transmembrane</keyword>
<reference evidence="2 3" key="1">
    <citation type="journal article" date="2014" name="Int. J. Syst. Evol. Microbiol.">
        <title>Listeria floridensis sp. nov., Listeria aquatica sp. nov., Listeria cornellensis sp. nov., Listeria riparia sp. nov. and Listeria grandensis sp. nov., from agricultural and natural environments.</title>
        <authorList>
            <person name="den Bakker H.C."/>
            <person name="Warchocki S."/>
            <person name="Wright E.M."/>
            <person name="Allred A.F."/>
            <person name="Ahlstrom C."/>
            <person name="Manuel C.S."/>
            <person name="Stasiewicz M.J."/>
            <person name="Burrell A."/>
            <person name="Roof S."/>
            <person name="Strawn L."/>
            <person name="Fortes E.D."/>
            <person name="Nightingale K.K."/>
            <person name="Kephart D."/>
            <person name="Wiedmann M."/>
        </authorList>
    </citation>
    <scope>NUCLEOTIDE SEQUENCE [LARGE SCALE GENOMIC DNA]</scope>
    <source>
        <strain evidence="2 3">FSL S10-1187</strain>
    </source>
</reference>
<keyword evidence="3" id="KW-1185">Reference proteome</keyword>